<keyword evidence="1" id="KW-0472">Membrane</keyword>
<dbReference type="EMBL" id="MZZM01000024">
    <property type="protein sequence ID" value="ORJ58477.1"/>
    <property type="molecule type" value="Genomic_DNA"/>
</dbReference>
<sequence length="121" mass="12593">MRQATFKMVAAGDGSPPTSTGYCYYLVAHAVATVLLLLTLVVAVWQFMDWVVAPSCAEAGPQPSAASLAGQTTAQSIKATEIRDGTGQAGGSFRTWTQRSASYRDTARTTAMAEAGGCPCP</sequence>
<keyword evidence="1" id="KW-0812">Transmembrane</keyword>
<dbReference type="RefSeq" id="WP_084952259.1">
    <property type="nucleotide sequence ID" value="NZ_MZZM01000024.1"/>
</dbReference>
<gene>
    <name evidence="2" type="ORF">B5M45_18870</name>
</gene>
<proteinExistence type="predicted"/>
<dbReference type="Proteomes" id="UP000193040">
    <property type="component" value="Unassembled WGS sequence"/>
</dbReference>
<dbReference type="AlphaFoldDB" id="A0A1X0Y069"/>
<protein>
    <submittedName>
        <fullName evidence="2">Uncharacterized protein</fullName>
    </submittedName>
</protein>
<keyword evidence="1" id="KW-1133">Transmembrane helix</keyword>
<feature type="transmembrane region" description="Helical" evidence="1">
    <location>
        <begin position="24"/>
        <end position="45"/>
    </location>
</feature>
<name>A0A1X0Y069_MYCSI</name>
<comment type="caution">
    <text evidence="2">The sequence shown here is derived from an EMBL/GenBank/DDBJ whole genome shotgun (WGS) entry which is preliminary data.</text>
</comment>
<evidence type="ECO:0000256" key="1">
    <source>
        <dbReference type="SAM" id="Phobius"/>
    </source>
</evidence>
<keyword evidence="3" id="KW-1185">Reference proteome</keyword>
<evidence type="ECO:0000313" key="2">
    <source>
        <dbReference type="EMBL" id="ORJ58477.1"/>
    </source>
</evidence>
<organism evidence="2 3">
    <name type="scientific">Mycobacterium simiae</name>
    <name type="common">Mycobacterium habana</name>
    <dbReference type="NCBI Taxonomy" id="1784"/>
    <lineage>
        <taxon>Bacteria</taxon>
        <taxon>Bacillati</taxon>
        <taxon>Actinomycetota</taxon>
        <taxon>Actinomycetes</taxon>
        <taxon>Mycobacteriales</taxon>
        <taxon>Mycobacteriaceae</taxon>
        <taxon>Mycobacterium</taxon>
        <taxon>Mycobacterium simiae complex</taxon>
    </lineage>
</organism>
<accession>A0A1X0Y069</accession>
<reference evidence="2 3" key="1">
    <citation type="submission" date="2017-03" db="EMBL/GenBank/DDBJ databases">
        <title>Genomic insights into Mycobacterium simiae human colonization.</title>
        <authorList>
            <person name="Steffani J.L."/>
            <person name="Brunck M.E."/>
            <person name="Cruz E."/>
            <person name="Montiel R."/>
            <person name="Barona F."/>
        </authorList>
    </citation>
    <scope>NUCLEOTIDE SEQUENCE [LARGE SCALE GENOMIC DNA]</scope>
    <source>
        <strain evidence="2 3">MsiGto</strain>
    </source>
</reference>
<evidence type="ECO:0000313" key="3">
    <source>
        <dbReference type="Proteomes" id="UP000193040"/>
    </source>
</evidence>